<comment type="caution">
    <text evidence="1">The sequence shown here is derived from an EMBL/GenBank/DDBJ whole genome shotgun (WGS) entry which is preliminary data.</text>
</comment>
<sequence>MALLSAAAAASAGAGMTGISEQVSVDTSGGKVVVKVAVDNQTGKDVYVPKAVFEDKELVGRVFEIRESGSGKEIDYIGRMVKRGPMTMDDYVALKPGKKKSNSIDITNTYHFKPGQHTYTLSYSGSYLTDASQVAAPMIVKVMPVTFSFRK</sequence>
<reference evidence="1 2" key="1">
    <citation type="submission" date="2018-09" db="EMBL/GenBank/DDBJ databases">
        <authorList>
            <person name="Zhu H."/>
        </authorList>
    </citation>
    <scope>NUCLEOTIDE SEQUENCE [LARGE SCALE GENOMIC DNA]</scope>
    <source>
        <strain evidence="1 2">K1S02-61</strain>
    </source>
</reference>
<name>A0A418Y495_9BURK</name>
<evidence type="ECO:0000313" key="2">
    <source>
        <dbReference type="Proteomes" id="UP000284006"/>
    </source>
</evidence>
<gene>
    <name evidence="1" type="ORF">D3872_08490</name>
</gene>
<proteinExistence type="predicted"/>
<dbReference type="Gene3D" id="2.60.40.2970">
    <property type="match status" value="1"/>
</dbReference>
<protein>
    <submittedName>
        <fullName evidence="1">Uncharacterized protein</fullName>
    </submittedName>
</protein>
<dbReference type="EMBL" id="QYUP01000085">
    <property type="protein sequence ID" value="RJG20406.1"/>
    <property type="molecule type" value="Genomic_DNA"/>
</dbReference>
<keyword evidence="2" id="KW-1185">Reference proteome</keyword>
<accession>A0A418Y495</accession>
<organism evidence="1 2">
    <name type="scientific">Massilia cavernae</name>
    <dbReference type="NCBI Taxonomy" id="2320864"/>
    <lineage>
        <taxon>Bacteria</taxon>
        <taxon>Pseudomonadati</taxon>
        <taxon>Pseudomonadota</taxon>
        <taxon>Betaproteobacteria</taxon>
        <taxon>Burkholderiales</taxon>
        <taxon>Oxalobacteraceae</taxon>
        <taxon>Telluria group</taxon>
        <taxon>Massilia</taxon>
    </lineage>
</organism>
<evidence type="ECO:0000313" key="1">
    <source>
        <dbReference type="EMBL" id="RJG20406.1"/>
    </source>
</evidence>
<dbReference type="AlphaFoldDB" id="A0A418Y495"/>
<dbReference type="Proteomes" id="UP000284006">
    <property type="component" value="Unassembled WGS sequence"/>
</dbReference>